<dbReference type="FunFam" id="3.40.50.1360:FF:000003">
    <property type="entry name" value="Glucosamine-6-phosphate deaminase"/>
    <property type="match status" value="1"/>
</dbReference>
<dbReference type="NCBIfam" id="TIGR00502">
    <property type="entry name" value="nagB"/>
    <property type="match status" value="1"/>
</dbReference>
<dbReference type="OrthoDB" id="9791139at2"/>
<evidence type="ECO:0000256" key="1">
    <source>
        <dbReference type="ARBA" id="ARBA00000644"/>
    </source>
</evidence>
<dbReference type="GO" id="GO:0042802">
    <property type="term" value="F:identical protein binding"/>
    <property type="evidence" value="ECO:0007669"/>
    <property type="project" value="TreeGrafter"/>
</dbReference>
<dbReference type="Pfam" id="PF01182">
    <property type="entry name" value="Glucosamine_iso"/>
    <property type="match status" value="1"/>
</dbReference>
<feature type="active site" description="For ring-opening step" evidence="4">
    <location>
        <position position="143"/>
    </location>
</feature>
<comment type="function">
    <text evidence="4">Catalyzes the reversible isomerization-deamination of glucosamine 6-phosphate (GlcN6P) to form fructose 6-phosphate (Fru6P) and ammonium ion.</text>
</comment>
<feature type="domain" description="Glucosamine/galactosamine-6-phosphate isomerase" evidence="5">
    <location>
        <begin position="10"/>
        <end position="225"/>
    </location>
</feature>
<evidence type="ECO:0000256" key="3">
    <source>
        <dbReference type="ARBA" id="ARBA00023277"/>
    </source>
</evidence>
<dbReference type="GO" id="GO:0006043">
    <property type="term" value="P:glucosamine catabolic process"/>
    <property type="evidence" value="ECO:0007669"/>
    <property type="project" value="TreeGrafter"/>
</dbReference>
<dbReference type="PANTHER" id="PTHR11280:SF5">
    <property type="entry name" value="GLUCOSAMINE-6-PHOSPHATE ISOMERASE"/>
    <property type="match status" value="1"/>
</dbReference>
<sequence length="249" mass="28073">MDVIRVQNEQEMSEKAASLLFQQIQQKPHTVLGLATGGTPKGTYRVFVQKAEKENIDLSHVTTFNLDEYVGLLPSDTHSYHYYMDEHFFQPLRLDKEQTYLPRGDAPDIEQETKRYEQLITQHGGMDVQLLGIGENGHIGFNEPGTSFSSRTHVVDLNESTRQANARYFESLQAVPKQAVTMGIATIMGSRQIVLLASGERKQEAMKRLLEGDIDESFPASILKKHPYVTIIADKKALSLVSYKDMVRG</sequence>
<dbReference type="CDD" id="cd01399">
    <property type="entry name" value="GlcN6P_deaminase"/>
    <property type="match status" value="1"/>
</dbReference>
<evidence type="ECO:0000259" key="5">
    <source>
        <dbReference type="Pfam" id="PF01182"/>
    </source>
</evidence>
<keyword evidence="7" id="KW-1185">Reference proteome</keyword>
<keyword evidence="3 4" id="KW-0119">Carbohydrate metabolism</keyword>
<organism evidence="6 7">
    <name type="scientific">Alteribacillus persepolensis</name>
    <dbReference type="NCBI Taxonomy" id="568899"/>
    <lineage>
        <taxon>Bacteria</taxon>
        <taxon>Bacillati</taxon>
        <taxon>Bacillota</taxon>
        <taxon>Bacilli</taxon>
        <taxon>Bacillales</taxon>
        <taxon>Bacillaceae</taxon>
        <taxon>Alteribacillus</taxon>
    </lineage>
</organism>
<evidence type="ECO:0000313" key="7">
    <source>
        <dbReference type="Proteomes" id="UP000199163"/>
    </source>
</evidence>
<evidence type="ECO:0000256" key="4">
    <source>
        <dbReference type="HAMAP-Rule" id="MF_01241"/>
    </source>
</evidence>
<name>A0A1G8B115_9BACI</name>
<dbReference type="EC" id="3.5.99.6" evidence="4"/>
<accession>A0A1G8B115</accession>
<feature type="active site" description="Proton acceptor; for enolization step" evidence="4">
    <location>
        <position position="67"/>
    </location>
</feature>
<gene>
    <name evidence="4" type="primary">nagB</name>
    <name evidence="6" type="ORF">SAMN05192534_103101</name>
</gene>
<dbReference type="GO" id="GO:0004342">
    <property type="term" value="F:glucosamine-6-phosphate deaminase activity"/>
    <property type="evidence" value="ECO:0007669"/>
    <property type="project" value="UniProtKB-UniRule"/>
</dbReference>
<dbReference type="InterPro" id="IPR004547">
    <property type="entry name" value="Glucosamine6P_isomerase"/>
</dbReference>
<dbReference type="RefSeq" id="WP_091271702.1">
    <property type="nucleotide sequence ID" value="NZ_FNDK01000003.1"/>
</dbReference>
<protein>
    <recommendedName>
        <fullName evidence="4">Glucosamine-6-phosphate deaminase</fullName>
        <ecNumber evidence="4">3.5.99.6</ecNumber>
    </recommendedName>
    <alternativeName>
        <fullName evidence="4">GlcN6P deaminase</fullName>
        <shortName evidence="4">GNPDA</shortName>
    </alternativeName>
    <alternativeName>
        <fullName evidence="4">Glucosamine-6-phosphate isomerase</fullName>
    </alternativeName>
</protein>
<feature type="active site" description="Proton acceptor; for ring-opening step" evidence="4">
    <location>
        <position position="138"/>
    </location>
</feature>
<dbReference type="PANTHER" id="PTHR11280">
    <property type="entry name" value="GLUCOSAMINE-6-PHOSPHATE ISOMERASE"/>
    <property type="match status" value="1"/>
</dbReference>
<dbReference type="UniPathway" id="UPA00629">
    <property type="reaction ID" value="UER00684"/>
</dbReference>
<dbReference type="EMBL" id="FNDK01000003">
    <property type="protein sequence ID" value="SDH26814.1"/>
    <property type="molecule type" value="Genomic_DNA"/>
</dbReference>
<dbReference type="GO" id="GO:0019262">
    <property type="term" value="P:N-acetylneuraminate catabolic process"/>
    <property type="evidence" value="ECO:0007669"/>
    <property type="project" value="UniProtKB-UniRule"/>
</dbReference>
<dbReference type="InterPro" id="IPR037171">
    <property type="entry name" value="NagB/RpiA_transferase-like"/>
</dbReference>
<dbReference type="GO" id="GO:0005975">
    <property type="term" value="P:carbohydrate metabolic process"/>
    <property type="evidence" value="ECO:0007669"/>
    <property type="project" value="InterPro"/>
</dbReference>
<comment type="caution">
    <text evidence="4">Lacks conserved residue(s) required for the propagation of feature annotation.</text>
</comment>
<dbReference type="GO" id="GO:0005737">
    <property type="term" value="C:cytoplasm"/>
    <property type="evidence" value="ECO:0007669"/>
    <property type="project" value="TreeGrafter"/>
</dbReference>
<keyword evidence="2 4" id="KW-0378">Hydrolase</keyword>
<evidence type="ECO:0000313" key="6">
    <source>
        <dbReference type="EMBL" id="SDH26814.1"/>
    </source>
</evidence>
<dbReference type="Gene3D" id="3.40.50.1360">
    <property type="match status" value="1"/>
</dbReference>
<comment type="similarity">
    <text evidence="4">Belongs to the glucosamine/galactosamine-6-phosphate isomerase family. NagB subfamily.</text>
</comment>
<evidence type="ECO:0000256" key="2">
    <source>
        <dbReference type="ARBA" id="ARBA00022801"/>
    </source>
</evidence>
<feature type="active site" description="For ring-opening step" evidence="4">
    <location>
        <position position="136"/>
    </location>
</feature>
<dbReference type="GO" id="GO:0006046">
    <property type="term" value="P:N-acetylglucosamine catabolic process"/>
    <property type="evidence" value="ECO:0007669"/>
    <property type="project" value="UniProtKB-UniRule"/>
</dbReference>
<proteinExistence type="inferred from homology"/>
<dbReference type="HAMAP" id="MF_01241">
    <property type="entry name" value="GlcN6P_deamin"/>
    <property type="match status" value="1"/>
</dbReference>
<comment type="catalytic activity">
    <reaction evidence="1 4">
        <text>alpha-D-glucosamine 6-phosphate + H2O = beta-D-fructose 6-phosphate + NH4(+)</text>
        <dbReference type="Rhea" id="RHEA:12172"/>
        <dbReference type="ChEBI" id="CHEBI:15377"/>
        <dbReference type="ChEBI" id="CHEBI:28938"/>
        <dbReference type="ChEBI" id="CHEBI:57634"/>
        <dbReference type="ChEBI" id="CHEBI:75989"/>
        <dbReference type="EC" id="3.5.99.6"/>
    </reaction>
</comment>
<dbReference type="SUPFAM" id="SSF100950">
    <property type="entry name" value="NagB/RpiA/CoA transferase-like"/>
    <property type="match status" value="1"/>
</dbReference>
<dbReference type="Proteomes" id="UP000199163">
    <property type="component" value="Unassembled WGS sequence"/>
</dbReference>
<reference evidence="6 7" key="1">
    <citation type="submission" date="2016-10" db="EMBL/GenBank/DDBJ databases">
        <authorList>
            <person name="de Groot N.N."/>
        </authorList>
    </citation>
    <scope>NUCLEOTIDE SEQUENCE [LARGE SCALE GENOMIC DNA]</scope>
    <source>
        <strain evidence="6 7">DSM 21632</strain>
    </source>
</reference>
<dbReference type="InterPro" id="IPR006148">
    <property type="entry name" value="Glc/Gal-6P_isomerase"/>
</dbReference>
<dbReference type="STRING" id="568899.SAMN05192534_103101"/>
<dbReference type="AlphaFoldDB" id="A0A1G8B115"/>
<comment type="pathway">
    <text evidence="4">Amino-sugar metabolism; N-acetylneuraminate degradation; D-fructose 6-phosphate from N-acetylneuraminate: step 5/5.</text>
</comment>